<dbReference type="PANTHER" id="PTHR34135">
    <property type="entry name" value="LYSOZYME"/>
    <property type="match status" value="1"/>
</dbReference>
<keyword evidence="4" id="KW-0732">Signal</keyword>
<accession>A0A561QVQ6</accession>
<feature type="chain" id="PRO_5021888632" evidence="4">
    <location>
        <begin position="18"/>
        <end position="299"/>
    </location>
</feature>
<dbReference type="GO" id="GO:0009253">
    <property type="term" value="P:peptidoglycan catabolic process"/>
    <property type="evidence" value="ECO:0007669"/>
    <property type="project" value="InterPro"/>
</dbReference>
<comment type="caution">
    <text evidence="5">The sequence shown here is derived from an EMBL/GenBank/DDBJ whole genome shotgun (WGS) entry which is preliminary data.</text>
</comment>
<dbReference type="SUPFAM" id="SSF51445">
    <property type="entry name" value="(Trans)glycosidases"/>
    <property type="match status" value="1"/>
</dbReference>
<dbReference type="InterPro" id="IPR018077">
    <property type="entry name" value="Glyco_hydro_fam25_subgr"/>
</dbReference>
<dbReference type="InterPro" id="IPR017853">
    <property type="entry name" value="GH"/>
</dbReference>
<protein>
    <submittedName>
        <fullName evidence="5">Lysozyme</fullName>
    </submittedName>
</protein>
<evidence type="ECO:0000256" key="2">
    <source>
        <dbReference type="ARBA" id="ARBA00022801"/>
    </source>
</evidence>
<comment type="similarity">
    <text evidence="1">Belongs to the glycosyl hydrolase 25 family.</text>
</comment>
<dbReference type="GO" id="GO:0016052">
    <property type="term" value="P:carbohydrate catabolic process"/>
    <property type="evidence" value="ECO:0007669"/>
    <property type="project" value="TreeGrafter"/>
</dbReference>
<feature type="signal peptide" evidence="4">
    <location>
        <begin position="1"/>
        <end position="17"/>
    </location>
</feature>
<dbReference type="AlphaFoldDB" id="A0A561QVQ6"/>
<reference evidence="5 6" key="1">
    <citation type="submission" date="2019-06" db="EMBL/GenBank/DDBJ databases">
        <title>Sorghum-associated microbial communities from plants grown in Nebraska, USA.</title>
        <authorList>
            <person name="Schachtman D."/>
        </authorList>
    </citation>
    <scope>NUCLEOTIDE SEQUENCE [LARGE SCALE GENOMIC DNA]</scope>
    <source>
        <strain evidence="5 6">1225</strain>
    </source>
</reference>
<dbReference type="Pfam" id="PF01183">
    <property type="entry name" value="Glyco_hydro_25"/>
    <property type="match status" value="1"/>
</dbReference>
<dbReference type="OrthoDB" id="9798192at2"/>
<name>A0A561QVQ6_9HYPH</name>
<dbReference type="PROSITE" id="PS51904">
    <property type="entry name" value="GLYCOSYL_HYDROL_F25_2"/>
    <property type="match status" value="1"/>
</dbReference>
<dbReference type="CDD" id="cd06413">
    <property type="entry name" value="GH25_muramidase_1"/>
    <property type="match status" value="1"/>
</dbReference>
<evidence type="ECO:0000256" key="4">
    <source>
        <dbReference type="SAM" id="SignalP"/>
    </source>
</evidence>
<dbReference type="GO" id="GO:0003796">
    <property type="term" value="F:lysozyme activity"/>
    <property type="evidence" value="ECO:0007669"/>
    <property type="project" value="InterPro"/>
</dbReference>
<keyword evidence="2" id="KW-0378">Hydrolase</keyword>
<organism evidence="5 6">
    <name type="scientific">Neorhizobium alkalisoli</name>
    <dbReference type="NCBI Taxonomy" id="528178"/>
    <lineage>
        <taxon>Bacteria</taxon>
        <taxon>Pseudomonadati</taxon>
        <taxon>Pseudomonadota</taxon>
        <taxon>Alphaproteobacteria</taxon>
        <taxon>Hyphomicrobiales</taxon>
        <taxon>Rhizobiaceae</taxon>
        <taxon>Rhizobium/Agrobacterium group</taxon>
        <taxon>Neorhizobium</taxon>
    </lineage>
</organism>
<dbReference type="Proteomes" id="UP000320653">
    <property type="component" value="Unassembled WGS sequence"/>
</dbReference>
<sequence length="299" mass="33436">MLRLLSALLAISLLTTACTSTDYDMMKTASIGKTKFKDNDPQDFGKDHPGRHEVHGIDLSKWNGSDIDWPTLKKSGVSFVFVKATEGKDRIDPTFEANWRNAAAVGIPFAPYHFYYFCSSPDEQADWFISNVPKASMKLPPVLDVEWNHASKTCKLKPDAVTVRANMKRFMDRIEAYYGKRPIIYTSVDFHRDNLVGAFNDYPFWVRSVAAHPGKIYSERRWVFWQYTATGVVPGLKGETDINVFAGTQRSWNQYLASINTPPSATVAASDAPGQSPDHIIVPAKALAYSNNEPAAFAQ</sequence>
<evidence type="ECO:0000256" key="3">
    <source>
        <dbReference type="ARBA" id="ARBA00023295"/>
    </source>
</evidence>
<dbReference type="Gene3D" id="3.20.20.80">
    <property type="entry name" value="Glycosidases"/>
    <property type="match status" value="1"/>
</dbReference>
<dbReference type="InterPro" id="IPR002053">
    <property type="entry name" value="Glyco_hydro_25"/>
</dbReference>
<dbReference type="PROSITE" id="PS51257">
    <property type="entry name" value="PROKAR_LIPOPROTEIN"/>
    <property type="match status" value="1"/>
</dbReference>
<dbReference type="GO" id="GO:0016998">
    <property type="term" value="P:cell wall macromolecule catabolic process"/>
    <property type="evidence" value="ECO:0007669"/>
    <property type="project" value="InterPro"/>
</dbReference>
<keyword evidence="3" id="KW-0326">Glycosidase</keyword>
<keyword evidence="6" id="KW-1185">Reference proteome</keyword>
<gene>
    <name evidence="5" type="ORF">FHW37_103265</name>
</gene>
<dbReference type="PANTHER" id="PTHR34135:SF2">
    <property type="entry name" value="LYSOZYME"/>
    <property type="match status" value="1"/>
</dbReference>
<evidence type="ECO:0000256" key="1">
    <source>
        <dbReference type="ARBA" id="ARBA00010646"/>
    </source>
</evidence>
<proteinExistence type="inferred from homology"/>
<evidence type="ECO:0000313" key="6">
    <source>
        <dbReference type="Proteomes" id="UP000320653"/>
    </source>
</evidence>
<dbReference type="SMART" id="SM00641">
    <property type="entry name" value="Glyco_25"/>
    <property type="match status" value="1"/>
</dbReference>
<dbReference type="EMBL" id="VIWP01000003">
    <property type="protein sequence ID" value="TWF54399.1"/>
    <property type="molecule type" value="Genomic_DNA"/>
</dbReference>
<evidence type="ECO:0000313" key="5">
    <source>
        <dbReference type="EMBL" id="TWF54399.1"/>
    </source>
</evidence>